<keyword evidence="1" id="KW-1185">Reference proteome</keyword>
<dbReference type="WBParaSite" id="Hba_07602">
    <property type="protein sequence ID" value="Hba_07602"/>
    <property type="gene ID" value="Hba_07602"/>
</dbReference>
<evidence type="ECO:0000313" key="2">
    <source>
        <dbReference type="WBParaSite" id="Hba_07602"/>
    </source>
</evidence>
<accession>A0A1I7WR09</accession>
<organism evidence="1 2">
    <name type="scientific">Heterorhabditis bacteriophora</name>
    <name type="common">Entomopathogenic nematode worm</name>
    <dbReference type="NCBI Taxonomy" id="37862"/>
    <lineage>
        <taxon>Eukaryota</taxon>
        <taxon>Metazoa</taxon>
        <taxon>Ecdysozoa</taxon>
        <taxon>Nematoda</taxon>
        <taxon>Chromadorea</taxon>
        <taxon>Rhabditida</taxon>
        <taxon>Rhabditina</taxon>
        <taxon>Rhabditomorpha</taxon>
        <taxon>Strongyloidea</taxon>
        <taxon>Heterorhabditidae</taxon>
        <taxon>Heterorhabditis</taxon>
    </lineage>
</organism>
<protein>
    <submittedName>
        <fullName evidence="2">Gustatory receptor</fullName>
    </submittedName>
</protein>
<proteinExistence type="predicted"/>
<sequence>MLPLELFICSFSKYFVLLVNFYELFCPEIIQIQKWVVSSIIRLIHLQILKDIIELQAFRASSTRPNVSNFLDKKIAELQKEYRDGSTIVIGFCCCLGSIRKVCTFIMVYYFGSNHLDK</sequence>
<evidence type="ECO:0000313" key="1">
    <source>
        <dbReference type="Proteomes" id="UP000095283"/>
    </source>
</evidence>
<reference evidence="2" key="1">
    <citation type="submission" date="2016-11" db="UniProtKB">
        <authorList>
            <consortium name="WormBaseParasite"/>
        </authorList>
    </citation>
    <scope>IDENTIFICATION</scope>
</reference>
<name>A0A1I7WR09_HETBA</name>
<dbReference type="Proteomes" id="UP000095283">
    <property type="component" value="Unplaced"/>
</dbReference>
<dbReference type="AlphaFoldDB" id="A0A1I7WR09"/>